<gene>
    <name evidence="2" type="ORF">METZ01_LOCUS113042</name>
</gene>
<dbReference type="AlphaFoldDB" id="A0A381X698"/>
<dbReference type="SUPFAM" id="SSF50447">
    <property type="entry name" value="Translation proteins"/>
    <property type="match status" value="1"/>
</dbReference>
<name>A0A381X698_9ZZZZ</name>
<organism evidence="2">
    <name type="scientific">marine metagenome</name>
    <dbReference type="NCBI Taxonomy" id="408172"/>
    <lineage>
        <taxon>unclassified sequences</taxon>
        <taxon>metagenomes</taxon>
        <taxon>ecological metagenomes</taxon>
    </lineage>
</organism>
<proteinExistence type="predicted"/>
<dbReference type="InterPro" id="IPR004161">
    <property type="entry name" value="EFTu-like_2"/>
</dbReference>
<dbReference type="GO" id="GO:0005525">
    <property type="term" value="F:GTP binding"/>
    <property type="evidence" value="ECO:0007669"/>
    <property type="project" value="InterPro"/>
</dbReference>
<reference evidence="2" key="1">
    <citation type="submission" date="2018-05" db="EMBL/GenBank/DDBJ databases">
        <authorList>
            <person name="Lanie J.A."/>
            <person name="Ng W.-L."/>
            <person name="Kazmierczak K.M."/>
            <person name="Andrzejewski T.M."/>
            <person name="Davidsen T.M."/>
            <person name="Wayne K.J."/>
            <person name="Tettelin H."/>
            <person name="Glass J.I."/>
            <person name="Rusch D."/>
            <person name="Podicherti R."/>
            <person name="Tsui H.-C.T."/>
            <person name="Winkler M.E."/>
        </authorList>
    </citation>
    <scope>NUCLEOTIDE SEQUENCE</scope>
</reference>
<dbReference type="Pfam" id="PF03144">
    <property type="entry name" value="GTP_EFTU_D2"/>
    <property type="match status" value="1"/>
</dbReference>
<evidence type="ECO:0000313" key="2">
    <source>
        <dbReference type="EMBL" id="SVA60188.1"/>
    </source>
</evidence>
<feature type="domain" description="Translation elongation factor EFTu-like" evidence="1">
    <location>
        <begin position="18"/>
        <end position="73"/>
    </location>
</feature>
<dbReference type="Gene3D" id="2.40.30.10">
    <property type="entry name" value="Translation factors"/>
    <property type="match status" value="1"/>
</dbReference>
<protein>
    <recommendedName>
        <fullName evidence="1">Translation elongation factor EFTu-like domain-containing protein</fullName>
    </recommendedName>
</protein>
<dbReference type="EMBL" id="UINC01014047">
    <property type="protein sequence ID" value="SVA60188.1"/>
    <property type="molecule type" value="Genomic_DNA"/>
</dbReference>
<sequence>MKEQEIGYVSKYFGQISVAAIEITAGKLNVGDMIHIKGHTTDCKVEVKSLQIEHESVESAKKGDSIGVQVKDKARRKDKVYKLVD</sequence>
<accession>A0A381X698</accession>
<evidence type="ECO:0000259" key="1">
    <source>
        <dbReference type="Pfam" id="PF03144"/>
    </source>
</evidence>
<dbReference type="InterPro" id="IPR009000">
    <property type="entry name" value="Transl_B-barrel_sf"/>
</dbReference>